<dbReference type="Pfam" id="PF13041">
    <property type="entry name" value="PPR_2"/>
    <property type="match status" value="3"/>
</dbReference>
<evidence type="ECO:0000256" key="2">
    <source>
        <dbReference type="PROSITE-ProRule" id="PRU00708"/>
    </source>
</evidence>
<evidence type="ECO:0000313" key="3">
    <source>
        <dbReference type="EMBL" id="KAH7278552.1"/>
    </source>
</evidence>
<comment type="caution">
    <text evidence="3">The sequence shown here is derived from an EMBL/GenBank/DDBJ whole genome shotgun (WGS) entry which is preliminary data.</text>
</comment>
<dbReference type="AlphaFoldDB" id="A0A8T2Q3P2"/>
<feature type="repeat" description="PPR" evidence="2">
    <location>
        <begin position="235"/>
        <end position="269"/>
    </location>
</feature>
<feature type="repeat" description="PPR" evidence="2">
    <location>
        <begin position="437"/>
        <end position="471"/>
    </location>
</feature>
<dbReference type="PROSITE" id="PS51375">
    <property type="entry name" value="PPR"/>
    <property type="match status" value="5"/>
</dbReference>
<feature type="repeat" description="PPR" evidence="2">
    <location>
        <begin position="538"/>
        <end position="572"/>
    </location>
</feature>
<dbReference type="EMBL" id="CM035443">
    <property type="protein sequence ID" value="KAH7278552.1"/>
    <property type="molecule type" value="Genomic_DNA"/>
</dbReference>
<reference evidence="3" key="1">
    <citation type="submission" date="2021-08" db="EMBL/GenBank/DDBJ databases">
        <title>WGS assembly of Ceratopteris richardii.</title>
        <authorList>
            <person name="Marchant D.B."/>
            <person name="Chen G."/>
            <person name="Jenkins J."/>
            <person name="Shu S."/>
            <person name="Leebens-Mack J."/>
            <person name="Grimwood J."/>
            <person name="Schmutz J."/>
            <person name="Soltis P."/>
            <person name="Soltis D."/>
            <person name="Chen Z.-H."/>
        </authorList>
    </citation>
    <scope>NUCLEOTIDE SEQUENCE</scope>
    <source>
        <strain evidence="3">Whitten #5841</strain>
        <tissue evidence="3">Leaf</tissue>
    </source>
</reference>
<dbReference type="Gene3D" id="1.25.40.10">
    <property type="entry name" value="Tetratricopeptide repeat domain"/>
    <property type="match status" value="6"/>
</dbReference>
<feature type="repeat" description="PPR" evidence="2">
    <location>
        <begin position="673"/>
        <end position="703"/>
    </location>
</feature>
<dbReference type="FunFam" id="1.25.40.10:FF:000227">
    <property type="entry name" value="Pentatricopeptide repeat-containing protein At3g13880"/>
    <property type="match status" value="1"/>
</dbReference>
<dbReference type="OrthoDB" id="1910828at2759"/>
<dbReference type="Pfam" id="PF01535">
    <property type="entry name" value="PPR"/>
    <property type="match status" value="3"/>
</dbReference>
<sequence length="792" mass="88366">MRVCRYSCFGRHLLNGSASGCFPRWVSFSAEDDLKVTDHLQKKECCVYPQPSTIPHEIINGSFLPQTNVYGLVSCLKHCISTNSLVNAMCFHGDIIAHSLEHHQLFEDLLLHMYTTCGALLHAQSVIIHSPHPRICAWDALLKVFIKHGWRKEVLQMFAYIYHKGLQPQLSTYIVGLSACTKIEDLDDGRLLHACILEDEQKLDNIVCTSIINMYGKCEDLESALHVSNHVSRRDTVVWNALISVYVQHEKGKEALSLLVQMQQEGLQPSRVTYVNILTACSSKGLLTEGKQIHCFIIDSKCDTDTIVGTTLLNMYSKCGSVSDAKRVFDNLCFQDQISWNSMIGTYVEHGFRKEALQLFEQMHQVVMLADKVTFVCILDGCVEPANLQEINRMHASILSMGLHVNIIVATALIKMYGKCTSSEGAQQVFDSLLCRDLVTWNAMLNIHAEHNGYKQTSLLFARMQLESVLPCRASFASALSALVSKELLAEGKRLHVCLAAGRLASDIVLGNALVNMYGKCECLDEANKVFIRLAHPDVVSWNTLISVCSQLKHRDEAWQLFKQMQVEGLQADKFTLVSILDSCTSQANLLKGKLAHICFLNSPFYGDIMVGSALVTMYGKCGSLGNSERAFESLPRQNIVSWHSFIGTLAQHGKAKETIHQFQRMKKTLSPDKVTFTIILNACSHAGLVDEAWDIFSSMTTIYRILPTVDHYACMIDLLGRVGRLAEAESLLQMVPHEKNAVLYNTLLSACMQQSDVERGEHVANVAFKFDLMDPAPLVMLSNIYSAAGKV</sequence>
<dbReference type="InterPro" id="IPR050421">
    <property type="entry name" value="PPR"/>
</dbReference>
<gene>
    <name evidence="3" type="ORF">KP509_38G046100</name>
</gene>
<dbReference type="NCBIfam" id="TIGR00756">
    <property type="entry name" value="PPR"/>
    <property type="match status" value="4"/>
</dbReference>
<dbReference type="PANTHER" id="PTHR47928:SF190">
    <property type="entry name" value="PENTACOTRIPEPTIDE-REPEAT REGION OF PRORP DOMAIN-CONTAINING PROTEIN"/>
    <property type="match status" value="1"/>
</dbReference>
<dbReference type="PANTHER" id="PTHR47928">
    <property type="entry name" value="REPEAT-CONTAINING PROTEIN, PUTATIVE-RELATED"/>
    <property type="match status" value="1"/>
</dbReference>
<dbReference type="Pfam" id="PF12854">
    <property type="entry name" value="PPR_1"/>
    <property type="match status" value="1"/>
</dbReference>
<keyword evidence="4" id="KW-1185">Reference proteome</keyword>
<dbReference type="Proteomes" id="UP000825935">
    <property type="component" value="Chromosome 38"/>
</dbReference>
<dbReference type="FunFam" id="1.25.40.10:FF:000343">
    <property type="entry name" value="Pentatricopeptide repeat-containing protein At3g58590"/>
    <property type="match status" value="1"/>
</dbReference>
<proteinExistence type="predicted"/>
<dbReference type="FunFam" id="1.25.40.10:FF:000031">
    <property type="entry name" value="Pentatricopeptide repeat-containing protein mitochondrial"/>
    <property type="match status" value="1"/>
</dbReference>
<dbReference type="FunFam" id="1.25.40.10:FF:000090">
    <property type="entry name" value="Pentatricopeptide repeat-containing protein, chloroplastic"/>
    <property type="match status" value="1"/>
</dbReference>
<name>A0A8T2Q3P2_CERRI</name>
<evidence type="ECO:0000256" key="1">
    <source>
        <dbReference type="ARBA" id="ARBA00022737"/>
    </source>
</evidence>
<evidence type="ECO:0008006" key="5">
    <source>
        <dbReference type="Google" id="ProtNLM"/>
    </source>
</evidence>
<protein>
    <recommendedName>
        <fullName evidence="5">Pentatricopeptide repeat-containing protein</fullName>
    </recommendedName>
</protein>
<accession>A0A8T2Q3P2</accession>
<organism evidence="3 4">
    <name type="scientific">Ceratopteris richardii</name>
    <name type="common">Triangle waterfern</name>
    <dbReference type="NCBI Taxonomy" id="49495"/>
    <lineage>
        <taxon>Eukaryota</taxon>
        <taxon>Viridiplantae</taxon>
        <taxon>Streptophyta</taxon>
        <taxon>Embryophyta</taxon>
        <taxon>Tracheophyta</taxon>
        <taxon>Polypodiopsida</taxon>
        <taxon>Polypodiidae</taxon>
        <taxon>Polypodiales</taxon>
        <taxon>Pteridineae</taxon>
        <taxon>Pteridaceae</taxon>
        <taxon>Parkerioideae</taxon>
        <taxon>Ceratopteris</taxon>
    </lineage>
</organism>
<evidence type="ECO:0000313" key="4">
    <source>
        <dbReference type="Proteomes" id="UP000825935"/>
    </source>
</evidence>
<dbReference type="EMBL" id="CM035443">
    <property type="protein sequence ID" value="KAH7278551.1"/>
    <property type="molecule type" value="Genomic_DNA"/>
</dbReference>
<dbReference type="InterPro" id="IPR011990">
    <property type="entry name" value="TPR-like_helical_dom_sf"/>
</dbReference>
<keyword evidence="1" id="KW-0677">Repeat</keyword>
<dbReference type="OMA" id="ASHQEIM"/>
<dbReference type="InterPro" id="IPR002885">
    <property type="entry name" value="PPR_rpt"/>
</dbReference>
<feature type="repeat" description="PPR" evidence="2">
    <location>
        <begin position="336"/>
        <end position="366"/>
    </location>
</feature>